<dbReference type="Proteomes" id="UP000542742">
    <property type="component" value="Unassembled WGS sequence"/>
</dbReference>
<reference evidence="1 2" key="1">
    <citation type="submission" date="2020-08" db="EMBL/GenBank/DDBJ databases">
        <title>Sequencing the genomes of 1000 actinobacteria strains.</title>
        <authorList>
            <person name="Klenk H.-P."/>
        </authorList>
    </citation>
    <scope>NUCLEOTIDE SEQUENCE [LARGE SCALE GENOMIC DNA]</scope>
    <source>
        <strain evidence="1 2">DSM 45518</strain>
    </source>
</reference>
<gene>
    <name evidence="1" type="ORF">BKA14_001784</name>
</gene>
<comment type="caution">
    <text evidence="1">The sequence shown here is derived from an EMBL/GenBank/DDBJ whole genome shotgun (WGS) entry which is preliminary data.</text>
</comment>
<keyword evidence="2" id="KW-1185">Reference proteome</keyword>
<name>A0A7W7CN81_9ACTN</name>
<organism evidence="1 2">
    <name type="scientific">Paractinoplanes abujensis</name>
    <dbReference type="NCBI Taxonomy" id="882441"/>
    <lineage>
        <taxon>Bacteria</taxon>
        <taxon>Bacillati</taxon>
        <taxon>Actinomycetota</taxon>
        <taxon>Actinomycetes</taxon>
        <taxon>Micromonosporales</taxon>
        <taxon>Micromonosporaceae</taxon>
        <taxon>Paractinoplanes</taxon>
    </lineage>
</organism>
<evidence type="ECO:0000313" key="1">
    <source>
        <dbReference type="EMBL" id="MBB4691636.1"/>
    </source>
</evidence>
<protein>
    <submittedName>
        <fullName evidence="1">Uncharacterized protein</fullName>
    </submittedName>
</protein>
<dbReference type="AlphaFoldDB" id="A0A7W7CN81"/>
<sequence>MSDTTNDLTGNWDDVRKELAAIVGGEPGMISAASTTAAAAFFGEPAPGESAALFSGSTVVRAFWWGFHVQFSHEDVVSILDAADKVNATVAAIGGTVPSPAAPWIKLLAPFVAALHGALRAIDRGNGIYVSMSWFAPGVFVPTSV</sequence>
<accession>A0A7W7CN81</accession>
<proteinExistence type="predicted"/>
<evidence type="ECO:0000313" key="2">
    <source>
        <dbReference type="Proteomes" id="UP000542742"/>
    </source>
</evidence>
<dbReference type="EMBL" id="JACHMF010000001">
    <property type="protein sequence ID" value="MBB4691636.1"/>
    <property type="molecule type" value="Genomic_DNA"/>
</dbReference>
<dbReference type="RefSeq" id="WP_184950429.1">
    <property type="nucleotide sequence ID" value="NZ_BOMC01000004.1"/>
</dbReference>